<dbReference type="SUPFAM" id="SSF48452">
    <property type="entry name" value="TPR-like"/>
    <property type="match status" value="1"/>
</dbReference>
<keyword evidence="2" id="KW-0802">TPR repeat</keyword>
<dbReference type="EMBL" id="BART01038676">
    <property type="protein sequence ID" value="GAH06756.1"/>
    <property type="molecule type" value="Genomic_DNA"/>
</dbReference>
<accession>X1CEK7</accession>
<dbReference type="AlphaFoldDB" id="X1CEK7"/>
<keyword evidence="1" id="KW-0677">Repeat</keyword>
<dbReference type="Gene3D" id="1.25.40.10">
    <property type="entry name" value="Tetratricopeptide repeat domain"/>
    <property type="match status" value="1"/>
</dbReference>
<dbReference type="PROSITE" id="PS50005">
    <property type="entry name" value="TPR"/>
    <property type="match status" value="1"/>
</dbReference>
<protein>
    <submittedName>
        <fullName evidence="3">Uncharacterized protein</fullName>
    </submittedName>
</protein>
<dbReference type="InterPro" id="IPR019734">
    <property type="entry name" value="TPR_rpt"/>
</dbReference>
<dbReference type="InterPro" id="IPR011990">
    <property type="entry name" value="TPR-like_helical_dom_sf"/>
</dbReference>
<sequence length="100" mass="11257">AITHLSRYLELIKPGHKSPFLAETHNNIGIIYAKKGKYDLAVTHLTETLKDKPNHTDAINNLAWIKATCEKPLFRDPDKALQLAKRACELTDHNLPESVS</sequence>
<proteinExistence type="predicted"/>
<evidence type="ECO:0000313" key="3">
    <source>
        <dbReference type="EMBL" id="GAH06756.1"/>
    </source>
</evidence>
<dbReference type="Pfam" id="PF07719">
    <property type="entry name" value="TPR_2"/>
    <property type="match status" value="1"/>
</dbReference>
<feature type="non-terminal residue" evidence="3">
    <location>
        <position position="1"/>
    </location>
</feature>
<reference evidence="3" key="1">
    <citation type="journal article" date="2014" name="Front. Microbiol.">
        <title>High frequency of phylogenetically diverse reductive dehalogenase-homologous genes in deep subseafloor sedimentary metagenomes.</title>
        <authorList>
            <person name="Kawai M."/>
            <person name="Futagami T."/>
            <person name="Toyoda A."/>
            <person name="Takaki Y."/>
            <person name="Nishi S."/>
            <person name="Hori S."/>
            <person name="Arai W."/>
            <person name="Tsubouchi T."/>
            <person name="Morono Y."/>
            <person name="Uchiyama I."/>
            <person name="Ito T."/>
            <person name="Fujiyama A."/>
            <person name="Inagaki F."/>
            <person name="Takami H."/>
        </authorList>
    </citation>
    <scope>NUCLEOTIDE SEQUENCE</scope>
    <source>
        <strain evidence="3">Expedition CK06-06</strain>
    </source>
</reference>
<comment type="caution">
    <text evidence="3">The sequence shown here is derived from an EMBL/GenBank/DDBJ whole genome shotgun (WGS) entry which is preliminary data.</text>
</comment>
<evidence type="ECO:0000256" key="2">
    <source>
        <dbReference type="ARBA" id="ARBA00022803"/>
    </source>
</evidence>
<gene>
    <name evidence="3" type="ORF">S01H4_64012</name>
</gene>
<organism evidence="3">
    <name type="scientific">marine sediment metagenome</name>
    <dbReference type="NCBI Taxonomy" id="412755"/>
    <lineage>
        <taxon>unclassified sequences</taxon>
        <taxon>metagenomes</taxon>
        <taxon>ecological metagenomes</taxon>
    </lineage>
</organism>
<dbReference type="InterPro" id="IPR013105">
    <property type="entry name" value="TPR_2"/>
</dbReference>
<dbReference type="SMART" id="SM00028">
    <property type="entry name" value="TPR"/>
    <property type="match status" value="1"/>
</dbReference>
<name>X1CEK7_9ZZZZ</name>
<evidence type="ECO:0000256" key="1">
    <source>
        <dbReference type="ARBA" id="ARBA00022737"/>
    </source>
</evidence>